<dbReference type="PROSITE" id="PS00057">
    <property type="entry name" value="RIBOSOMAL_S18"/>
    <property type="match status" value="1"/>
</dbReference>
<evidence type="ECO:0000256" key="1">
    <source>
        <dbReference type="ARBA" id="ARBA00005589"/>
    </source>
</evidence>
<keyword evidence="2 5" id="KW-0689">Ribosomal protein</keyword>
<comment type="subunit">
    <text evidence="5">Part of the 30S ribosomal subunit. Forms a tight heterodimer with protein bS6.</text>
</comment>
<dbReference type="AlphaFoldDB" id="A0A9W6GIG8"/>
<sequence length="77" mass="8930">MADFRRPRRRRKPRLRVKEADIDYKNVDILANFLNDRGRIKPARANGANAKLQRKIATAIKRARNIALLPYTTTVSK</sequence>
<evidence type="ECO:0000256" key="3">
    <source>
        <dbReference type="ARBA" id="ARBA00023274"/>
    </source>
</evidence>
<dbReference type="PANTHER" id="PTHR13479:SF40">
    <property type="entry name" value="SMALL RIBOSOMAL SUBUNIT PROTEIN BS18M"/>
    <property type="match status" value="1"/>
</dbReference>
<comment type="function">
    <text evidence="5">Binds as a heterodimer with protein bS6 to the central domain of the 16S rRNA, where it helps stabilize the platform of the 30S subunit.</text>
</comment>
<dbReference type="GO" id="GO:0006412">
    <property type="term" value="P:translation"/>
    <property type="evidence" value="ECO:0007669"/>
    <property type="project" value="UniProtKB-UniRule"/>
</dbReference>
<dbReference type="RefSeq" id="WP_281832518.1">
    <property type="nucleotide sequence ID" value="NZ_BSDY01000001.1"/>
</dbReference>
<evidence type="ECO:0000256" key="6">
    <source>
        <dbReference type="RuleBase" id="RU003910"/>
    </source>
</evidence>
<evidence type="ECO:0000256" key="5">
    <source>
        <dbReference type="HAMAP-Rule" id="MF_00270"/>
    </source>
</evidence>
<name>A0A9W6GIG8_9FUSO</name>
<dbReference type="GO" id="GO:0003735">
    <property type="term" value="F:structural constituent of ribosome"/>
    <property type="evidence" value="ECO:0007669"/>
    <property type="project" value="InterPro"/>
</dbReference>
<dbReference type="SUPFAM" id="SSF46911">
    <property type="entry name" value="Ribosomal protein S18"/>
    <property type="match status" value="1"/>
</dbReference>
<keyword evidence="5" id="KW-0699">rRNA-binding</keyword>
<dbReference type="PANTHER" id="PTHR13479">
    <property type="entry name" value="30S RIBOSOMAL PROTEIN S18"/>
    <property type="match status" value="1"/>
</dbReference>
<dbReference type="GO" id="GO:0022627">
    <property type="term" value="C:cytosolic small ribosomal subunit"/>
    <property type="evidence" value="ECO:0007669"/>
    <property type="project" value="TreeGrafter"/>
</dbReference>
<evidence type="ECO:0000313" key="7">
    <source>
        <dbReference type="EMBL" id="GLI54667.1"/>
    </source>
</evidence>
<organism evidence="7 8">
    <name type="scientific">Propionigenium maris DSM 9537</name>
    <dbReference type="NCBI Taxonomy" id="1123000"/>
    <lineage>
        <taxon>Bacteria</taxon>
        <taxon>Fusobacteriati</taxon>
        <taxon>Fusobacteriota</taxon>
        <taxon>Fusobacteriia</taxon>
        <taxon>Fusobacteriales</taxon>
        <taxon>Fusobacteriaceae</taxon>
        <taxon>Propionigenium</taxon>
    </lineage>
</organism>
<dbReference type="Gene3D" id="4.10.640.10">
    <property type="entry name" value="Ribosomal protein S18"/>
    <property type="match status" value="1"/>
</dbReference>
<comment type="similarity">
    <text evidence="1 5 6">Belongs to the bacterial ribosomal protein bS18 family.</text>
</comment>
<dbReference type="InterPro" id="IPR036870">
    <property type="entry name" value="Ribosomal_bS18_sf"/>
</dbReference>
<dbReference type="HAMAP" id="MF_00270">
    <property type="entry name" value="Ribosomal_bS18"/>
    <property type="match status" value="1"/>
</dbReference>
<dbReference type="PRINTS" id="PR00974">
    <property type="entry name" value="RIBOSOMALS18"/>
</dbReference>
<keyword evidence="5" id="KW-0694">RNA-binding</keyword>
<reference evidence="7" key="1">
    <citation type="submission" date="2022-12" db="EMBL/GenBank/DDBJ databases">
        <title>Reference genome sequencing for broad-spectrum identification of bacterial and archaeal isolates by mass spectrometry.</title>
        <authorList>
            <person name="Sekiguchi Y."/>
            <person name="Tourlousse D.M."/>
        </authorList>
    </citation>
    <scope>NUCLEOTIDE SEQUENCE</scope>
    <source>
        <strain evidence="7">10succ1</strain>
    </source>
</reference>
<accession>A0A9W6GIG8</accession>
<gene>
    <name evidence="5 7" type="primary">rpsR</name>
    <name evidence="7" type="ORF">PM10SUCC1_01820</name>
</gene>
<proteinExistence type="inferred from homology"/>
<evidence type="ECO:0000256" key="2">
    <source>
        <dbReference type="ARBA" id="ARBA00022980"/>
    </source>
</evidence>
<dbReference type="InterPro" id="IPR018275">
    <property type="entry name" value="Ribosomal_bS18_CS"/>
</dbReference>
<evidence type="ECO:0000313" key="8">
    <source>
        <dbReference type="Proteomes" id="UP001144471"/>
    </source>
</evidence>
<evidence type="ECO:0000256" key="4">
    <source>
        <dbReference type="ARBA" id="ARBA00035141"/>
    </source>
</evidence>
<dbReference type="InterPro" id="IPR001648">
    <property type="entry name" value="Ribosomal_bS18"/>
</dbReference>
<dbReference type="EMBL" id="BSDY01000001">
    <property type="protein sequence ID" value="GLI54667.1"/>
    <property type="molecule type" value="Genomic_DNA"/>
</dbReference>
<keyword evidence="8" id="KW-1185">Reference proteome</keyword>
<dbReference type="NCBIfam" id="TIGR00165">
    <property type="entry name" value="S18"/>
    <property type="match status" value="1"/>
</dbReference>
<dbReference type="Pfam" id="PF01084">
    <property type="entry name" value="Ribosomal_S18"/>
    <property type="match status" value="1"/>
</dbReference>
<dbReference type="GO" id="GO:0070181">
    <property type="term" value="F:small ribosomal subunit rRNA binding"/>
    <property type="evidence" value="ECO:0007669"/>
    <property type="project" value="TreeGrafter"/>
</dbReference>
<protein>
    <recommendedName>
        <fullName evidence="4 5">Small ribosomal subunit protein bS18</fullName>
    </recommendedName>
</protein>
<keyword evidence="3 5" id="KW-0687">Ribonucleoprotein</keyword>
<dbReference type="Proteomes" id="UP001144471">
    <property type="component" value="Unassembled WGS sequence"/>
</dbReference>
<comment type="caution">
    <text evidence="7">The sequence shown here is derived from an EMBL/GenBank/DDBJ whole genome shotgun (WGS) entry which is preliminary data.</text>
</comment>